<dbReference type="RefSeq" id="WP_203729035.1">
    <property type="nucleotide sequence ID" value="NZ_BAAATX010000030.1"/>
</dbReference>
<proteinExistence type="predicted"/>
<accession>A0ABQ3Z0D3</accession>
<dbReference type="EMBL" id="BOML01000036">
    <property type="protein sequence ID" value="GIE03283.1"/>
    <property type="molecule type" value="Genomic_DNA"/>
</dbReference>
<reference evidence="1 2" key="1">
    <citation type="submission" date="2021-01" db="EMBL/GenBank/DDBJ databases">
        <title>Whole genome shotgun sequence of Actinoplanes durhamensis NBRC 14914.</title>
        <authorList>
            <person name="Komaki H."/>
            <person name="Tamura T."/>
        </authorList>
    </citation>
    <scope>NUCLEOTIDE SEQUENCE [LARGE SCALE GENOMIC DNA]</scope>
    <source>
        <strain evidence="1 2">NBRC 14914</strain>
    </source>
</reference>
<evidence type="ECO:0000313" key="1">
    <source>
        <dbReference type="EMBL" id="GIE03283.1"/>
    </source>
</evidence>
<dbReference type="Proteomes" id="UP000637628">
    <property type="component" value="Unassembled WGS sequence"/>
</dbReference>
<protein>
    <recommendedName>
        <fullName evidence="3">DUF2993 domain-containing protein</fullName>
    </recommendedName>
</protein>
<dbReference type="Pfam" id="PF11209">
    <property type="entry name" value="LmeA"/>
    <property type="match status" value="1"/>
</dbReference>
<name>A0ABQ3Z0D3_9ACTN</name>
<keyword evidence="2" id="KW-1185">Reference proteome</keyword>
<organism evidence="1 2">
    <name type="scientific">Paractinoplanes durhamensis</name>
    <dbReference type="NCBI Taxonomy" id="113563"/>
    <lineage>
        <taxon>Bacteria</taxon>
        <taxon>Bacillati</taxon>
        <taxon>Actinomycetota</taxon>
        <taxon>Actinomycetes</taxon>
        <taxon>Micromonosporales</taxon>
        <taxon>Micromonosporaceae</taxon>
        <taxon>Paractinoplanes</taxon>
    </lineage>
</organism>
<dbReference type="InterPro" id="IPR021373">
    <property type="entry name" value="DUF2993"/>
</dbReference>
<comment type="caution">
    <text evidence="1">The sequence shown here is derived from an EMBL/GenBank/DDBJ whole genome shotgun (WGS) entry which is preliminary data.</text>
</comment>
<gene>
    <name evidence="1" type="ORF">Adu01nite_46330</name>
</gene>
<evidence type="ECO:0008006" key="3">
    <source>
        <dbReference type="Google" id="ProtNLM"/>
    </source>
</evidence>
<evidence type="ECO:0000313" key="2">
    <source>
        <dbReference type="Proteomes" id="UP000637628"/>
    </source>
</evidence>
<sequence length="243" mass="24486">MIIGAAVAAVVLLPIAADRIAATTIEHRLAARLQCAAGLATAPDVRLAGFPALTQLAGGSFGEIRVTADDLHLPKVAVGHLAVDARRVRLAGDGATAGSMTADATVPYSALAGLGALGAKESGDLRIVGADGARRLVVQADVTVRGLSFAATVYADLALTGNRLAITPAEVELSSLGLRVPASRLPAAAAEQRTVDLPALPAGLTYRSVTATPDGLRVVVAGTDLHLDRTTGHHGKTCGGTTT</sequence>